<organism evidence="2 3">
    <name type="scientific">Candidatus Onthovivens merdipullorum</name>
    <dbReference type="NCBI Taxonomy" id="2840889"/>
    <lineage>
        <taxon>Bacteria</taxon>
        <taxon>Bacillati</taxon>
        <taxon>Bacillota</taxon>
        <taxon>Bacilli</taxon>
        <taxon>Bacillales</taxon>
        <taxon>Candidatus Onthovivens</taxon>
    </lineage>
</organism>
<comment type="caution">
    <text evidence="2">The sequence shown here is derived from an EMBL/GenBank/DDBJ whole genome shotgun (WGS) entry which is preliminary data.</text>
</comment>
<accession>A0A9D9DJB8</accession>
<feature type="transmembrane region" description="Helical" evidence="1">
    <location>
        <begin position="33"/>
        <end position="54"/>
    </location>
</feature>
<feature type="transmembrane region" description="Helical" evidence="1">
    <location>
        <begin position="66"/>
        <end position="92"/>
    </location>
</feature>
<proteinExistence type="predicted"/>
<dbReference type="EMBL" id="JADIMY010000093">
    <property type="protein sequence ID" value="MBO8427828.1"/>
    <property type="molecule type" value="Genomic_DNA"/>
</dbReference>
<keyword evidence="1" id="KW-1133">Transmembrane helix</keyword>
<dbReference type="AlphaFoldDB" id="A0A9D9DJB8"/>
<name>A0A9D9DJB8_9BACL</name>
<evidence type="ECO:0000256" key="1">
    <source>
        <dbReference type="SAM" id="Phobius"/>
    </source>
</evidence>
<keyword evidence="1" id="KW-0812">Transmembrane</keyword>
<protein>
    <submittedName>
        <fullName evidence="2">Dihydropteridine reductase</fullName>
    </submittedName>
</protein>
<reference evidence="2" key="2">
    <citation type="journal article" date="2021" name="PeerJ">
        <title>Extensive microbial diversity within the chicken gut microbiome revealed by metagenomics and culture.</title>
        <authorList>
            <person name="Gilroy R."/>
            <person name="Ravi A."/>
            <person name="Getino M."/>
            <person name="Pursley I."/>
            <person name="Horton D.L."/>
            <person name="Alikhan N.F."/>
            <person name="Baker D."/>
            <person name="Gharbi K."/>
            <person name="Hall N."/>
            <person name="Watson M."/>
            <person name="Adriaenssens E.M."/>
            <person name="Foster-Nyarko E."/>
            <person name="Jarju S."/>
            <person name="Secka A."/>
            <person name="Antonio M."/>
            <person name="Oren A."/>
            <person name="Chaudhuri R.R."/>
            <person name="La Ragione R."/>
            <person name="Hildebrand F."/>
            <person name="Pallen M.J."/>
        </authorList>
    </citation>
    <scope>NUCLEOTIDE SEQUENCE</scope>
    <source>
        <strain evidence="2">11159</strain>
    </source>
</reference>
<dbReference type="Proteomes" id="UP000823613">
    <property type="component" value="Unassembled WGS sequence"/>
</dbReference>
<evidence type="ECO:0000313" key="3">
    <source>
        <dbReference type="Proteomes" id="UP000823613"/>
    </source>
</evidence>
<reference evidence="2" key="1">
    <citation type="submission" date="2020-10" db="EMBL/GenBank/DDBJ databases">
        <authorList>
            <person name="Gilroy R."/>
        </authorList>
    </citation>
    <scope>NUCLEOTIDE SEQUENCE</scope>
    <source>
        <strain evidence="2">11159</strain>
    </source>
</reference>
<gene>
    <name evidence="2" type="ORF">IAC58_04680</name>
</gene>
<sequence length="112" mass="12757">MKNLEEERLRATYTPRVETNIDKALKLEKHMKLPVYIFTYILGIFGALILGVGMCLSLEVFGSNTIYMIIGIILGIIGIVIVAVNYPLYLYFLKKRKEKYGSAILVILNENK</sequence>
<evidence type="ECO:0000313" key="2">
    <source>
        <dbReference type="EMBL" id="MBO8427828.1"/>
    </source>
</evidence>
<keyword evidence="1" id="KW-0472">Membrane</keyword>